<dbReference type="SUPFAM" id="SSF81296">
    <property type="entry name" value="E set domains"/>
    <property type="match status" value="1"/>
</dbReference>
<dbReference type="Gene3D" id="2.60.40.10">
    <property type="entry name" value="Immunoglobulins"/>
    <property type="match status" value="1"/>
</dbReference>
<feature type="transmembrane region" description="Helical" evidence="5">
    <location>
        <begin position="1382"/>
        <end position="1401"/>
    </location>
</feature>
<dbReference type="CDD" id="cd00102">
    <property type="entry name" value="IPT"/>
    <property type="match status" value="1"/>
</dbReference>
<feature type="compositionally biased region" description="Polar residues" evidence="4">
    <location>
        <begin position="309"/>
        <end position="325"/>
    </location>
</feature>
<name>A0A420HF44_9PEZI</name>
<dbReference type="GO" id="GO:0085020">
    <property type="term" value="P:protein K6-linked ubiquitination"/>
    <property type="evidence" value="ECO:0007669"/>
    <property type="project" value="TreeGrafter"/>
</dbReference>
<reference evidence="7 8" key="1">
    <citation type="journal article" date="2018" name="BMC Genomics">
        <title>Comparative genome analyses reveal sequence features reflecting distinct modes of host-adaptation between dicot and monocot powdery mildew.</title>
        <authorList>
            <person name="Wu Y."/>
            <person name="Ma X."/>
            <person name="Pan Z."/>
            <person name="Kale S.D."/>
            <person name="Song Y."/>
            <person name="King H."/>
            <person name="Zhang Q."/>
            <person name="Presley C."/>
            <person name="Deng X."/>
            <person name="Wei C.I."/>
            <person name="Xiao S."/>
        </authorList>
    </citation>
    <scope>NUCLEOTIDE SEQUENCE [LARGE SCALE GENOMIC DNA]</scope>
    <source>
        <strain evidence="7">UCSC1</strain>
    </source>
</reference>
<keyword evidence="5" id="KW-0472">Membrane</keyword>
<protein>
    <submittedName>
        <fullName evidence="7">Putative ankyrin repeat protein</fullName>
    </submittedName>
</protein>
<dbReference type="PROSITE" id="PS50088">
    <property type="entry name" value="ANK_REPEAT"/>
    <property type="match status" value="2"/>
</dbReference>
<feature type="compositionally biased region" description="Low complexity" evidence="4">
    <location>
        <begin position="94"/>
        <end position="124"/>
    </location>
</feature>
<feature type="compositionally biased region" description="Polar residues" evidence="4">
    <location>
        <begin position="224"/>
        <end position="238"/>
    </location>
</feature>
<feature type="compositionally biased region" description="Polar residues" evidence="4">
    <location>
        <begin position="65"/>
        <end position="93"/>
    </location>
</feature>
<dbReference type="Proteomes" id="UP000285405">
    <property type="component" value="Unassembled WGS sequence"/>
</dbReference>
<feature type="repeat" description="ANK" evidence="3">
    <location>
        <begin position="1008"/>
        <end position="1040"/>
    </location>
</feature>
<dbReference type="Pfam" id="PF12796">
    <property type="entry name" value="Ank_2"/>
    <property type="match status" value="1"/>
</dbReference>
<evidence type="ECO:0000313" key="7">
    <source>
        <dbReference type="EMBL" id="RKF56070.1"/>
    </source>
</evidence>
<dbReference type="InterPro" id="IPR002110">
    <property type="entry name" value="Ankyrin_rpt"/>
</dbReference>
<feature type="region of interest" description="Disordered" evidence="4">
    <location>
        <begin position="415"/>
        <end position="445"/>
    </location>
</feature>
<feature type="compositionally biased region" description="Low complexity" evidence="4">
    <location>
        <begin position="1101"/>
        <end position="1115"/>
    </location>
</feature>
<keyword evidence="1" id="KW-0677">Repeat</keyword>
<organism evidence="7 8">
    <name type="scientific">Golovinomyces cichoracearum</name>
    <dbReference type="NCBI Taxonomy" id="62708"/>
    <lineage>
        <taxon>Eukaryota</taxon>
        <taxon>Fungi</taxon>
        <taxon>Dikarya</taxon>
        <taxon>Ascomycota</taxon>
        <taxon>Pezizomycotina</taxon>
        <taxon>Leotiomycetes</taxon>
        <taxon>Erysiphales</taxon>
        <taxon>Erysiphaceae</taxon>
        <taxon>Golovinomyces</taxon>
    </lineage>
</organism>
<dbReference type="SMART" id="SM00429">
    <property type="entry name" value="IPT"/>
    <property type="match status" value="1"/>
</dbReference>
<dbReference type="InterPro" id="IPR014756">
    <property type="entry name" value="Ig_E-set"/>
</dbReference>
<keyword evidence="2 3" id="KW-0040">ANK repeat</keyword>
<feature type="repeat" description="ANK" evidence="3">
    <location>
        <begin position="1041"/>
        <end position="1073"/>
    </location>
</feature>
<dbReference type="SMART" id="SM00248">
    <property type="entry name" value="ANK"/>
    <property type="match status" value="2"/>
</dbReference>
<feature type="region of interest" description="Disordered" evidence="4">
    <location>
        <begin position="634"/>
        <end position="695"/>
    </location>
</feature>
<keyword evidence="5" id="KW-0812">Transmembrane</keyword>
<gene>
    <name evidence="7" type="ORF">GcC1_199021</name>
</gene>
<feature type="compositionally biased region" description="Polar residues" evidence="4">
    <location>
        <begin position="634"/>
        <end position="668"/>
    </location>
</feature>
<feature type="region of interest" description="Disordered" evidence="4">
    <location>
        <begin position="1088"/>
        <end position="1116"/>
    </location>
</feature>
<dbReference type="Pfam" id="PF01833">
    <property type="entry name" value="TIG"/>
    <property type="match status" value="1"/>
</dbReference>
<dbReference type="PANTHER" id="PTHR24171">
    <property type="entry name" value="ANKYRIN REPEAT DOMAIN-CONTAINING PROTEIN 39-RELATED"/>
    <property type="match status" value="1"/>
</dbReference>
<dbReference type="InterPro" id="IPR002909">
    <property type="entry name" value="IPT_dom"/>
</dbReference>
<dbReference type="PANTHER" id="PTHR24171:SF8">
    <property type="entry name" value="BRCA1-ASSOCIATED RING DOMAIN PROTEIN 1"/>
    <property type="match status" value="1"/>
</dbReference>
<dbReference type="InterPro" id="IPR036770">
    <property type="entry name" value="Ankyrin_rpt-contain_sf"/>
</dbReference>
<dbReference type="InterPro" id="IPR057962">
    <property type="entry name" value="SPT23_MGA2_DBD"/>
</dbReference>
<evidence type="ECO:0000256" key="2">
    <source>
        <dbReference type="ARBA" id="ARBA00023043"/>
    </source>
</evidence>
<proteinExistence type="predicted"/>
<dbReference type="PROSITE" id="PS50297">
    <property type="entry name" value="ANK_REP_REGION"/>
    <property type="match status" value="2"/>
</dbReference>
<dbReference type="GO" id="GO:0004842">
    <property type="term" value="F:ubiquitin-protein transferase activity"/>
    <property type="evidence" value="ECO:0007669"/>
    <property type="project" value="TreeGrafter"/>
</dbReference>
<comment type="caution">
    <text evidence="7">The sequence shown here is derived from an EMBL/GenBank/DDBJ whole genome shotgun (WGS) entry which is preliminary data.</text>
</comment>
<evidence type="ECO:0000256" key="3">
    <source>
        <dbReference type="PROSITE-ProRule" id="PRU00023"/>
    </source>
</evidence>
<dbReference type="OrthoDB" id="71307at2759"/>
<feature type="region of interest" description="Disordered" evidence="4">
    <location>
        <begin position="308"/>
        <end position="328"/>
    </location>
</feature>
<evidence type="ECO:0000313" key="8">
    <source>
        <dbReference type="Proteomes" id="UP000285405"/>
    </source>
</evidence>
<feature type="region of interest" description="Disordered" evidence="4">
    <location>
        <begin position="65"/>
        <end position="127"/>
    </location>
</feature>
<keyword evidence="5" id="KW-1133">Transmembrane helix</keyword>
<dbReference type="Pfam" id="PF25603">
    <property type="entry name" value="SPT23_MGA2_DBD"/>
    <property type="match status" value="1"/>
</dbReference>
<evidence type="ECO:0000256" key="5">
    <source>
        <dbReference type="SAM" id="Phobius"/>
    </source>
</evidence>
<dbReference type="Gene3D" id="1.25.40.20">
    <property type="entry name" value="Ankyrin repeat-containing domain"/>
    <property type="match status" value="1"/>
</dbReference>
<feature type="domain" description="IPT/TIG" evidence="6">
    <location>
        <begin position="818"/>
        <end position="900"/>
    </location>
</feature>
<feature type="region of interest" description="Disordered" evidence="4">
    <location>
        <begin position="224"/>
        <end position="262"/>
    </location>
</feature>
<dbReference type="EMBL" id="MCBR01019962">
    <property type="protein sequence ID" value="RKF56070.1"/>
    <property type="molecule type" value="Genomic_DNA"/>
</dbReference>
<dbReference type="InterPro" id="IPR013783">
    <property type="entry name" value="Ig-like_fold"/>
</dbReference>
<sequence>MRVPNEPIFSPNSPPVILDVRMSEQLDIDPDFEFFDATALDSSNSPVDFVDDLGPDKTSQFLTDLLSPKNQNPSGQALSSGKSCQSNLSTSMIDSPSGSYQDSSSESSEYPRKSSSASLTSALTPGDIMMGDDADVAGRWSNILGGDEDGSLHALMDGCINPSAMNVPFLNNDTNFDHEFNFVSSASSPSFKAGIMGMDSPEMPNIKIGTPVKHPANANSFKVEASSQQSIMQNTKRSSIVAGTREVSPPSTMISRRDSPPNFLPSPSPGTDNINNLEYANGTLLDNCSPIPKWAMNLENYRNYGLATPQRSQDQNQRKSPSHTPSLKYPLQNILTIHPTPLKSRVETQIPIKMTLHPLPIGITKLHLPTHTISKPKLLAKPTPERSSDTLELYTSLVCTSAMQNPDLRKRAFERAAASARAPMSPKEEPEGSCSDEDDENKPANGGEVKICGGCIIRERKRAARKKAKKVEEEETWQKYETQRVIVFNTHEIKDWQPPSQYLPSELTGEHPEPYIPEGAMQVDAPMRIACYCRHQNEKLGFQVILTIKDYQDKLVAQAITSSIMITDDHKTSAVPSVNPQVSSRNDLVMGTCQYGDASYDTKFSSGNPTPFRISYSSSDLQALQRRNTIIEMQSLSSSGNSPRFSHSSSTSVTPRMSRQTSPSTSQGPLLKKRKASGSNKLPSALTMTRLESGENQNVITATSSIPTPFTPNFPNFPGTTDRQFTQAKSMQNISAHFNGPPTPNSIGQMYSNVNRSQSMDNLAIQSSYNVPGSGIPSRVSSPNGIRIDSYQRQQTQMAHTAANGFYGIPMSINSQQPPIIHKMIPSEGPKAGGIEVTCLGIGFVQGLEVMFGDMKATTTTYWGETSLVCLLPPSSFAGNYPVTFKHQHQQFQMQPFAVPISKQQAYFKYVDDDELQILRTALSVLGHKMTGKMEDVRDLARRIVGENNLNWNTSSGLNSDISQVRGRSGLDNSNPTEDLETILLKFLDLIDLDDSPNMPRYNLRRKSGQTMLHLACSLGFDRFIAALLARGVNPDPKDNSGYTPMHFAALHNHPKIVRRLIFSGADPTIRNFQGDTPSDMSNSQDILQATQQAKSRSRRCSPSSQRSRTSSIASMKSSWESGTLFSRGSIDLKDGEDINNNYNEFRNDVNLSELGDSWIKSRLCLSSKLGSPGTPPEVDGGAPLEQKKRKLNPIENQNSSSAALLALRHQISAHIQQLQQIINLPYMLQMPRFDLMSQIPALPDYQAYLPNKNPMVRRITNFVQRPGYPKEQDYKWCDIFSANIPTAPPSYEDIFPESGVKSNCDSKTTKFSTISPGQDQSETSCVRISKAGSREHDQKQPVLSEDMRREKEFTICEEKKEKLKLVQAEKSEEKSLKRRIFFIWVSMITTIIAAVIYNYITTNWFLIKLVSSSRNDNIIKAQ</sequence>
<evidence type="ECO:0000256" key="4">
    <source>
        <dbReference type="SAM" id="MobiDB-lite"/>
    </source>
</evidence>
<evidence type="ECO:0000259" key="6">
    <source>
        <dbReference type="SMART" id="SM00429"/>
    </source>
</evidence>
<dbReference type="SUPFAM" id="SSF48403">
    <property type="entry name" value="Ankyrin repeat"/>
    <property type="match status" value="1"/>
</dbReference>
<evidence type="ECO:0000256" key="1">
    <source>
        <dbReference type="ARBA" id="ARBA00022737"/>
    </source>
</evidence>
<accession>A0A420HF44</accession>